<evidence type="ECO:0000313" key="13">
    <source>
        <dbReference type="EMBL" id="NKE47772.1"/>
    </source>
</evidence>
<evidence type="ECO:0000259" key="12">
    <source>
        <dbReference type="PROSITE" id="PS51471"/>
    </source>
</evidence>
<comment type="cofactor">
    <cofactor evidence="1">
        <name>Fe(2+)</name>
        <dbReference type="ChEBI" id="CHEBI:29033"/>
    </cofactor>
</comment>
<dbReference type="PANTHER" id="PTHR47990">
    <property type="entry name" value="2-OXOGLUTARATE (2OG) AND FE(II)-DEPENDENT OXYGENASE SUPERFAMILY PROTEIN-RELATED"/>
    <property type="match status" value="1"/>
</dbReference>
<gene>
    <name evidence="13" type="ORF">HB662_23555</name>
</gene>
<name>A0ABX1F602_9PROT</name>
<dbReference type="PRINTS" id="PR00682">
    <property type="entry name" value="IPNSYNTHASE"/>
</dbReference>
<keyword evidence="11" id="KW-0560">Oxidoreductase</keyword>
<keyword evidence="14" id="KW-1185">Reference proteome</keyword>
<dbReference type="EMBL" id="JAAVTX010000007">
    <property type="protein sequence ID" value="NKE47772.1"/>
    <property type="molecule type" value="Genomic_DNA"/>
</dbReference>
<evidence type="ECO:0000313" key="14">
    <source>
        <dbReference type="Proteomes" id="UP000765160"/>
    </source>
</evidence>
<protein>
    <recommendedName>
        <fullName evidence="5">2-oxoglutarate-dependent ethylene/succinate-forming enzyme</fullName>
        <ecNumber evidence="4">1.13.12.19</ecNumber>
        <ecNumber evidence="3">1.14.20.7</ecNumber>
    </recommendedName>
    <alternativeName>
        <fullName evidence="7">2-oxoglutarate dioxygenase (ethylene-forming)</fullName>
    </alternativeName>
    <alternativeName>
        <fullName evidence="8">2-oxoglutarate/L-arginine monooxygenase/decarboxylase (succinate-forming)</fullName>
    </alternativeName>
</protein>
<feature type="domain" description="Fe2OG dioxygenase" evidence="12">
    <location>
        <begin position="175"/>
        <end position="278"/>
    </location>
</feature>
<evidence type="ECO:0000256" key="9">
    <source>
        <dbReference type="ARBA" id="ARBA00047725"/>
    </source>
</evidence>
<proteinExistence type="inferred from homology"/>
<evidence type="ECO:0000256" key="10">
    <source>
        <dbReference type="ARBA" id="ARBA00049359"/>
    </source>
</evidence>
<dbReference type="EC" id="1.13.12.19" evidence="4"/>
<comment type="similarity">
    <text evidence="11">Belongs to the iron/ascorbate-dependent oxidoreductase family.</text>
</comment>
<dbReference type="Proteomes" id="UP000765160">
    <property type="component" value="Unassembled WGS sequence"/>
</dbReference>
<sequence>MSEQIPVLDLAPLQDGAPGALDRLGEELRRAFTEVGFYFVRNHGIPQSLLDATFEAAERFHAQPIEAKLALKINEHNIGYMPMRGATTRVNAVGDVALPNANEAIFFKRDLPADHPDVLANVRFRGRNQWPELPGFREQVLQACDAFEGLGLRLLPLYARALGLEPGFFAPYFDEPMYTLRMSHYPQQEPTAPENEFGIAPHVDTSFMTILAQNRIPGLSLRMPSGEWVDAPAPEGALLINGGMMLRRWTDKRFLATPHRVINRSGRERYAIPFFMDAGYRAVMAPITADSSPADDRTGREPPITYPDFMTGYQRSNFHHAADDKAEKVQMQGA</sequence>
<dbReference type="PROSITE" id="PS51471">
    <property type="entry name" value="FE2OG_OXY"/>
    <property type="match status" value="1"/>
</dbReference>
<dbReference type="Gene3D" id="2.60.120.330">
    <property type="entry name" value="B-lactam Antibiotic, Isopenicillin N Synthase, Chain"/>
    <property type="match status" value="1"/>
</dbReference>
<comment type="pathway">
    <text evidence="2">Alkene biosynthesis; ethylene biosynthesis via 2-oxoglutarate.</text>
</comment>
<dbReference type="InterPro" id="IPR044861">
    <property type="entry name" value="IPNS-like_FE2OG_OXY"/>
</dbReference>
<evidence type="ECO:0000256" key="4">
    <source>
        <dbReference type="ARBA" id="ARBA00012531"/>
    </source>
</evidence>
<keyword evidence="11" id="KW-0408">Iron</keyword>
<evidence type="ECO:0000256" key="7">
    <source>
        <dbReference type="ARBA" id="ARBA00031011"/>
    </source>
</evidence>
<evidence type="ECO:0000256" key="5">
    <source>
        <dbReference type="ARBA" id="ARBA00019045"/>
    </source>
</evidence>
<evidence type="ECO:0000256" key="6">
    <source>
        <dbReference type="ARBA" id="ARBA00022666"/>
    </source>
</evidence>
<comment type="catalytic activity">
    <reaction evidence="9">
        <text>2-oxoglutarate + O2 + 2 H(+) = ethene + 3 CO2 + H2O</text>
        <dbReference type="Rhea" id="RHEA:31523"/>
        <dbReference type="ChEBI" id="CHEBI:15377"/>
        <dbReference type="ChEBI" id="CHEBI:15378"/>
        <dbReference type="ChEBI" id="CHEBI:15379"/>
        <dbReference type="ChEBI" id="CHEBI:16526"/>
        <dbReference type="ChEBI" id="CHEBI:16810"/>
        <dbReference type="ChEBI" id="CHEBI:18153"/>
        <dbReference type="EC" id="1.13.12.19"/>
    </reaction>
</comment>
<evidence type="ECO:0000256" key="8">
    <source>
        <dbReference type="ARBA" id="ARBA00031282"/>
    </source>
</evidence>
<dbReference type="InterPro" id="IPR026992">
    <property type="entry name" value="DIOX_N"/>
</dbReference>
<dbReference type="InterPro" id="IPR027443">
    <property type="entry name" value="IPNS-like_sf"/>
</dbReference>
<evidence type="ECO:0000256" key="11">
    <source>
        <dbReference type="RuleBase" id="RU003682"/>
    </source>
</evidence>
<evidence type="ECO:0000256" key="3">
    <source>
        <dbReference type="ARBA" id="ARBA00012293"/>
    </source>
</evidence>
<keyword evidence="11" id="KW-0479">Metal-binding</keyword>
<dbReference type="EC" id="1.14.20.7" evidence="3"/>
<reference evidence="13 14" key="1">
    <citation type="submission" date="2020-03" db="EMBL/GenBank/DDBJ databases">
        <title>Roseomonas selenitidurans sp. nov. isolated from soil.</title>
        <authorList>
            <person name="Liu H."/>
        </authorList>
    </citation>
    <scope>NUCLEOTIDE SEQUENCE [LARGE SCALE GENOMIC DNA]</scope>
    <source>
        <strain evidence="13 14">JCM 15073</strain>
    </source>
</reference>
<dbReference type="Pfam" id="PF03171">
    <property type="entry name" value="2OG-FeII_Oxy"/>
    <property type="match status" value="1"/>
</dbReference>
<comment type="caution">
    <text evidence="13">The sequence shown here is derived from an EMBL/GenBank/DDBJ whole genome shotgun (WGS) entry which is preliminary data.</text>
</comment>
<dbReference type="InterPro" id="IPR005123">
    <property type="entry name" value="Oxoglu/Fe-dep_dioxygenase_dom"/>
</dbReference>
<accession>A0ABX1F602</accession>
<comment type="catalytic activity">
    <reaction evidence="10">
        <text>L-arginine + 2-oxoglutarate + O2 = guanidine + L-glutamate 5-semialdehyde + succinate + CO2</text>
        <dbReference type="Rhea" id="RHEA:31535"/>
        <dbReference type="ChEBI" id="CHEBI:15379"/>
        <dbReference type="ChEBI" id="CHEBI:16526"/>
        <dbReference type="ChEBI" id="CHEBI:16810"/>
        <dbReference type="ChEBI" id="CHEBI:30031"/>
        <dbReference type="ChEBI" id="CHEBI:30087"/>
        <dbReference type="ChEBI" id="CHEBI:32682"/>
        <dbReference type="ChEBI" id="CHEBI:58066"/>
        <dbReference type="EC" id="1.14.20.7"/>
    </reaction>
</comment>
<keyword evidence="6" id="KW-0266">Ethylene biosynthesis</keyword>
<dbReference type="InterPro" id="IPR050231">
    <property type="entry name" value="Iron_ascorbate_oxido_reductase"/>
</dbReference>
<evidence type="ECO:0000256" key="1">
    <source>
        <dbReference type="ARBA" id="ARBA00001954"/>
    </source>
</evidence>
<evidence type="ECO:0000256" key="2">
    <source>
        <dbReference type="ARBA" id="ARBA00004767"/>
    </source>
</evidence>
<dbReference type="SUPFAM" id="SSF51197">
    <property type="entry name" value="Clavaminate synthase-like"/>
    <property type="match status" value="1"/>
</dbReference>
<dbReference type="RefSeq" id="WP_168053493.1">
    <property type="nucleotide sequence ID" value="NZ_JAATJR010000007.1"/>
</dbReference>
<organism evidence="13 14">
    <name type="scientific">Falsiroseomonas frigidaquae</name>
    <dbReference type="NCBI Taxonomy" id="487318"/>
    <lineage>
        <taxon>Bacteria</taxon>
        <taxon>Pseudomonadati</taxon>
        <taxon>Pseudomonadota</taxon>
        <taxon>Alphaproteobacteria</taxon>
        <taxon>Acetobacterales</taxon>
        <taxon>Roseomonadaceae</taxon>
        <taxon>Falsiroseomonas</taxon>
    </lineage>
</organism>
<dbReference type="Pfam" id="PF14226">
    <property type="entry name" value="DIOX_N"/>
    <property type="match status" value="1"/>
</dbReference>